<dbReference type="Gene3D" id="2.30.29.30">
    <property type="entry name" value="Pleckstrin-homology domain (PH domain)/Phosphotyrosine-binding domain (PTB)"/>
    <property type="match status" value="1"/>
</dbReference>
<gene>
    <name evidence="7" type="ORF">O6P43_005316</name>
</gene>
<dbReference type="SUPFAM" id="SSF52058">
    <property type="entry name" value="L domain-like"/>
    <property type="match status" value="1"/>
</dbReference>
<dbReference type="GO" id="GO:0006952">
    <property type="term" value="P:defense response"/>
    <property type="evidence" value="ECO:0007669"/>
    <property type="project" value="InterPro"/>
</dbReference>
<evidence type="ECO:0000256" key="3">
    <source>
        <dbReference type="ARBA" id="ARBA00022821"/>
    </source>
</evidence>
<dbReference type="InterPro" id="IPR032675">
    <property type="entry name" value="LRR_dom_sf"/>
</dbReference>
<dbReference type="SMART" id="SM00568">
    <property type="entry name" value="GRAM"/>
    <property type="match status" value="1"/>
</dbReference>
<dbReference type="SMART" id="SM00382">
    <property type="entry name" value="AAA"/>
    <property type="match status" value="1"/>
</dbReference>
<evidence type="ECO:0000256" key="5">
    <source>
        <dbReference type="SAM" id="SignalP"/>
    </source>
</evidence>
<evidence type="ECO:0000313" key="7">
    <source>
        <dbReference type="EMBL" id="KAJ7975387.1"/>
    </source>
</evidence>
<protein>
    <submittedName>
        <fullName evidence="7">Disease resistance protein</fullName>
    </submittedName>
</protein>
<evidence type="ECO:0000256" key="2">
    <source>
        <dbReference type="ARBA" id="ARBA00022737"/>
    </source>
</evidence>
<dbReference type="Pfam" id="PF01582">
    <property type="entry name" value="TIR"/>
    <property type="match status" value="1"/>
</dbReference>
<dbReference type="Proteomes" id="UP001163823">
    <property type="component" value="Chromosome 3"/>
</dbReference>
<dbReference type="InterPro" id="IPR042197">
    <property type="entry name" value="Apaf_helical"/>
</dbReference>
<dbReference type="GO" id="GO:0007165">
    <property type="term" value="P:signal transduction"/>
    <property type="evidence" value="ECO:0007669"/>
    <property type="project" value="InterPro"/>
</dbReference>
<dbReference type="AlphaFoldDB" id="A0AAD7Q5S4"/>
<dbReference type="Pfam" id="PF23282">
    <property type="entry name" value="WHD_ROQ1"/>
    <property type="match status" value="1"/>
</dbReference>
<dbReference type="InterPro" id="IPR027417">
    <property type="entry name" value="P-loop_NTPase"/>
</dbReference>
<reference evidence="7" key="1">
    <citation type="journal article" date="2023" name="Science">
        <title>Elucidation of the pathway for biosynthesis of saponin adjuvants from the soapbark tree.</title>
        <authorList>
            <person name="Reed J."/>
            <person name="Orme A."/>
            <person name="El-Demerdash A."/>
            <person name="Owen C."/>
            <person name="Martin L.B.B."/>
            <person name="Misra R.C."/>
            <person name="Kikuchi S."/>
            <person name="Rejzek M."/>
            <person name="Martin A.C."/>
            <person name="Harkess A."/>
            <person name="Leebens-Mack J."/>
            <person name="Louveau T."/>
            <person name="Stephenson M.J."/>
            <person name="Osbourn A."/>
        </authorList>
    </citation>
    <scope>NUCLEOTIDE SEQUENCE</scope>
    <source>
        <strain evidence="7">S10</strain>
    </source>
</reference>
<dbReference type="InterPro" id="IPR058546">
    <property type="entry name" value="RPS4B/Roq1-like_LRR"/>
</dbReference>
<dbReference type="Pfam" id="PF02893">
    <property type="entry name" value="GRAM"/>
    <property type="match status" value="1"/>
</dbReference>
<dbReference type="InterPro" id="IPR001611">
    <property type="entry name" value="Leu-rich_rpt"/>
</dbReference>
<feature type="domain" description="TIR" evidence="6">
    <location>
        <begin position="69"/>
        <end position="236"/>
    </location>
</feature>
<keyword evidence="5" id="KW-0732">Signal</keyword>
<dbReference type="InterPro" id="IPR004182">
    <property type="entry name" value="GRAM"/>
</dbReference>
<dbReference type="SUPFAM" id="SSF52540">
    <property type="entry name" value="P-loop containing nucleoside triphosphate hydrolases"/>
    <property type="match status" value="1"/>
</dbReference>
<dbReference type="SMART" id="SM00255">
    <property type="entry name" value="TIR"/>
    <property type="match status" value="1"/>
</dbReference>
<dbReference type="Pfam" id="PF00931">
    <property type="entry name" value="NB-ARC"/>
    <property type="match status" value="1"/>
</dbReference>
<dbReference type="InterPro" id="IPR035897">
    <property type="entry name" value="Toll_tir_struct_dom_sf"/>
</dbReference>
<evidence type="ECO:0000256" key="1">
    <source>
        <dbReference type="ARBA" id="ARBA00022614"/>
    </source>
</evidence>
<comment type="caution">
    <text evidence="7">The sequence shown here is derived from an EMBL/GenBank/DDBJ whole genome shotgun (WGS) entry which is preliminary data.</text>
</comment>
<dbReference type="SUPFAM" id="SSF52200">
    <property type="entry name" value="Toll/Interleukin receptor TIR domain"/>
    <property type="match status" value="1"/>
</dbReference>
<dbReference type="PROSITE" id="PS51450">
    <property type="entry name" value="LRR"/>
    <property type="match status" value="1"/>
</dbReference>
<evidence type="ECO:0000259" key="6">
    <source>
        <dbReference type="PROSITE" id="PS50104"/>
    </source>
</evidence>
<sequence>MLSILMHLSALLCQAIAAEKVIREVVCERKGETTNSQSLLQIGLYHNFSSHGIMAHTGASSSSCTHKNWTYDVFLSFRGEDTRLNFTGSLYNALCQKRLHTFLDNEELRKGEKISPALLKAIEESRISIVIFSENYACSSWCLDELVKILECMQAMGQLVRPVFFNVDPSDVRHQKRSIGEAMARHEERFKNEMDKVQKWKSALHNLANLSGWHVKSGYEYDQFIQEITDEVCKKLNSIFMHVVDHPVGLESRVSEVTSLLEIDSSDGVRMIGIFGIGGIGKSTIARALYNFVADKFDYKIFIANVRENSIKQGLEELQKEILSEVLMEKGSNIHNVNQGIAITKDRLLRKRLVLLILDDVDKQEQLQALAGGCDWFGSGSRVIITTRDKHLLDVHGVDKIYNVKEFNDDEALELFSWKAFKRSKPEESWIDISKQAVFYGKGLPLVLEIIGSELFGKTIDEWECTLQKYKSIPNRKIQEILRISFDNLEDNEKAIFLDIACFFKEDKLDHVKHILNACGFYPNSGIRELTDKSLIAVKENRLWMHDLIQDMGREIVRQESPLDPGKRSRLWFHEDIVRVLNDNMGTEKLEAIVLDLPRQVYEVEWNNEAFEKMKNLRMLKVAEYQIGCFSKGPKHLPNNLRVLFWDDYPSSSLPPDFHPKKLVILELRYSRFALEQSFKKYDYLTHMDLRHCSAIKEIPNISQIPNLLSVWGCTSLKSFPPLVKLTALEHLDFRSSSKLERFPDVLGKMEKIRFIDVGETAIKELPSSFGYLIGLEKLCLTKCIWLSDLPSSFLALQNLKELDMGNCPKIRKCLRMFKKHGQVIEGLVTSILNLVLLNVKYCDLSDDDVFIILSSFHKLEKLNLSGNNFVTIPTCIKELLYLETLQMDYCSFLHEIPEIPPLLRDISTDFCRSLTKQSSNILLSQGLKEVKNLHVQVPGRGIPDWFDHRVKGGSLSFWVCGNFPVITVCSVFGGQEELWLDFQFNLFINGRRVYVFRNTYGVKLEHFTWLHDLRTDMSSKQWRDLDTYLHHDWNQVELSFALSKGTVNWCGVHAYKQETDMKNVLFTNPDSENWSMASDHFDEESEGYFSCTSDEDVEETEVEATSPQTKEGKEDEIMELKKTLGSWKIINLAKRIHHHVKLRPGFYGNSRNMLIMGIFIIISGGRANLFKHEFGIREGEKLLKASQCYFCSAAGLIAGALFISTEKVAFCDELVRKHQFVIPIEMIKKVNQGKKMNQPAQEYIEIITEYDGEFRFIGFLQYEKAWLNLLMAIS</sequence>
<dbReference type="Gene3D" id="3.80.10.10">
    <property type="entry name" value="Ribonuclease Inhibitor"/>
    <property type="match status" value="2"/>
</dbReference>
<name>A0AAD7Q5S4_QUISA</name>
<dbReference type="Gene3D" id="1.10.8.430">
    <property type="entry name" value="Helical domain of apoptotic protease-activating factors"/>
    <property type="match status" value="1"/>
</dbReference>
<dbReference type="Gene3D" id="3.40.50.10140">
    <property type="entry name" value="Toll/interleukin-1 receptor homology (TIR) domain"/>
    <property type="match status" value="1"/>
</dbReference>
<dbReference type="KEGG" id="qsa:O6P43_005316"/>
<keyword evidence="1" id="KW-0433">Leucine-rich repeat</keyword>
<dbReference type="PROSITE" id="PS50104">
    <property type="entry name" value="TIR"/>
    <property type="match status" value="1"/>
</dbReference>
<keyword evidence="4" id="KW-0520">NAD</keyword>
<dbReference type="InterPro" id="IPR003593">
    <property type="entry name" value="AAA+_ATPase"/>
</dbReference>
<dbReference type="EMBL" id="JARAOO010000003">
    <property type="protein sequence ID" value="KAJ7975387.1"/>
    <property type="molecule type" value="Genomic_DNA"/>
</dbReference>
<proteinExistence type="predicted"/>
<dbReference type="InterPro" id="IPR002182">
    <property type="entry name" value="NB-ARC"/>
</dbReference>
<feature type="chain" id="PRO_5042031034" evidence="5">
    <location>
        <begin position="19"/>
        <end position="1275"/>
    </location>
</feature>
<evidence type="ECO:0000256" key="4">
    <source>
        <dbReference type="ARBA" id="ARBA00023027"/>
    </source>
</evidence>
<organism evidence="7 8">
    <name type="scientific">Quillaja saponaria</name>
    <name type="common">Soap bark tree</name>
    <dbReference type="NCBI Taxonomy" id="32244"/>
    <lineage>
        <taxon>Eukaryota</taxon>
        <taxon>Viridiplantae</taxon>
        <taxon>Streptophyta</taxon>
        <taxon>Embryophyta</taxon>
        <taxon>Tracheophyta</taxon>
        <taxon>Spermatophyta</taxon>
        <taxon>Magnoliopsida</taxon>
        <taxon>eudicotyledons</taxon>
        <taxon>Gunneridae</taxon>
        <taxon>Pentapetalae</taxon>
        <taxon>rosids</taxon>
        <taxon>fabids</taxon>
        <taxon>Fabales</taxon>
        <taxon>Quillajaceae</taxon>
        <taxon>Quillaja</taxon>
    </lineage>
</organism>
<dbReference type="InterPro" id="IPR011993">
    <property type="entry name" value="PH-like_dom_sf"/>
</dbReference>
<accession>A0AAD7Q5S4</accession>
<dbReference type="InterPro" id="IPR044974">
    <property type="entry name" value="Disease_R_plants"/>
</dbReference>
<dbReference type="InterPro" id="IPR000157">
    <property type="entry name" value="TIR_dom"/>
</dbReference>
<dbReference type="InterPro" id="IPR058192">
    <property type="entry name" value="WHD_ROQ1-like"/>
</dbReference>
<dbReference type="PRINTS" id="PR00364">
    <property type="entry name" value="DISEASERSIST"/>
</dbReference>
<feature type="signal peptide" evidence="5">
    <location>
        <begin position="1"/>
        <end position="18"/>
    </location>
</feature>
<evidence type="ECO:0000313" key="8">
    <source>
        <dbReference type="Proteomes" id="UP001163823"/>
    </source>
</evidence>
<dbReference type="GO" id="GO:0043531">
    <property type="term" value="F:ADP binding"/>
    <property type="evidence" value="ECO:0007669"/>
    <property type="project" value="InterPro"/>
</dbReference>
<keyword evidence="3" id="KW-0611">Plant defense</keyword>
<keyword evidence="8" id="KW-1185">Reference proteome</keyword>
<dbReference type="PANTHER" id="PTHR11017">
    <property type="entry name" value="LEUCINE-RICH REPEAT-CONTAINING PROTEIN"/>
    <property type="match status" value="1"/>
</dbReference>
<dbReference type="PANTHER" id="PTHR11017:SF570">
    <property type="entry name" value="DISEASE RESISTANCE PROTEIN (TIR-NBS CLASS)-RELATED"/>
    <property type="match status" value="1"/>
</dbReference>
<keyword evidence="2" id="KW-0677">Repeat</keyword>
<dbReference type="Gene3D" id="3.40.50.300">
    <property type="entry name" value="P-loop containing nucleotide triphosphate hydrolases"/>
    <property type="match status" value="1"/>
</dbReference>
<dbReference type="Pfam" id="PF23286">
    <property type="entry name" value="LRR_13"/>
    <property type="match status" value="1"/>
</dbReference>
<dbReference type="FunFam" id="3.40.50.10140:FF:000007">
    <property type="entry name" value="Disease resistance protein (TIR-NBS-LRR class)"/>
    <property type="match status" value="1"/>
</dbReference>